<evidence type="ECO:0000256" key="1">
    <source>
        <dbReference type="SAM" id="MobiDB-lite"/>
    </source>
</evidence>
<dbReference type="InterPro" id="IPR011989">
    <property type="entry name" value="ARM-like"/>
</dbReference>
<dbReference type="AlphaFoldDB" id="A0A6G4XBT1"/>
<evidence type="ECO:0000313" key="3">
    <source>
        <dbReference type="Proteomes" id="UP000481109"/>
    </source>
</evidence>
<feature type="region of interest" description="Disordered" evidence="1">
    <location>
        <begin position="176"/>
        <end position="198"/>
    </location>
</feature>
<keyword evidence="2" id="KW-0396">Initiation factor</keyword>
<name>A0A6G4XBT1_9ACTN</name>
<organism evidence="2 3">
    <name type="scientific">Streptomyces mesophilus</name>
    <dbReference type="NCBI Taxonomy" id="1775132"/>
    <lineage>
        <taxon>Bacteria</taxon>
        <taxon>Bacillati</taxon>
        <taxon>Actinomycetota</taxon>
        <taxon>Actinomycetes</taxon>
        <taxon>Kitasatosporales</taxon>
        <taxon>Streptomycetaceae</taxon>
        <taxon>Streptomyces</taxon>
    </lineage>
</organism>
<proteinExistence type="predicted"/>
<keyword evidence="2" id="KW-0648">Protein biosynthesis</keyword>
<dbReference type="GO" id="GO:0003743">
    <property type="term" value="F:translation initiation factor activity"/>
    <property type="evidence" value="ECO:0007669"/>
    <property type="project" value="UniProtKB-KW"/>
</dbReference>
<dbReference type="SUPFAM" id="SSF48371">
    <property type="entry name" value="ARM repeat"/>
    <property type="match status" value="1"/>
</dbReference>
<sequence>MNDARLSGLAVNPAAPAQVLLKLLAPEHEDTWSALAGRRASFPEEVAAAIVAHPDVRVRKALARNPYVEPEVRGLLVDDPEWIVQAWLAGRPDRNRPVRPLPDRVIDRMLTTYDNDCLSELFSSRQIPFRVQLSFARHPLAAVRRYALNVWGSLTEAEQAALLDDPDPDLRAAAQNTVRRRRDEDDEAVTERELGTLPPPRNHWTTHLLVNCRLPRTVVDWMMNDPDRDAAWTLAHNYSTPPDVVASLMEHPDPDVRRQLACRDDLPPALVRVLARDPDPQVRTEVSLRPELSEDERAAIDYVVEPDRHTGVPWEPHASAPADPAVSAAHARSRHPLLRRRAATDPALPTELVTLLARDDDAGVRLRLAHHHPAAPSDLLLDCYLSHPGPDHHRDLLTEHPNFPTADLGRRFATADTPAERHLALLDPDLAPDAAERLTHDPDAAVRAGAAAHPRLPAPSLMALLDDAELGAHAAANPALPTTVMRDLLS</sequence>
<dbReference type="InterPro" id="IPR016024">
    <property type="entry name" value="ARM-type_fold"/>
</dbReference>
<dbReference type="RefSeq" id="WP_165329625.1">
    <property type="nucleotide sequence ID" value="NZ_JAAKZW010000001.1"/>
</dbReference>
<dbReference type="Gene3D" id="1.25.10.10">
    <property type="entry name" value="Leucine-rich Repeat Variant"/>
    <property type="match status" value="3"/>
</dbReference>
<keyword evidence="3" id="KW-1185">Reference proteome</keyword>
<dbReference type="Proteomes" id="UP000481109">
    <property type="component" value="Unassembled WGS sequence"/>
</dbReference>
<comment type="caution">
    <text evidence="2">The sequence shown here is derived from an EMBL/GenBank/DDBJ whole genome shotgun (WGS) entry which is preliminary data.</text>
</comment>
<dbReference type="EMBL" id="JAAKZW010000001">
    <property type="protein sequence ID" value="NGO74101.1"/>
    <property type="molecule type" value="Genomic_DNA"/>
</dbReference>
<evidence type="ECO:0000313" key="2">
    <source>
        <dbReference type="EMBL" id="NGO74101.1"/>
    </source>
</evidence>
<accession>A0A6G4XBT1</accession>
<reference evidence="2 3" key="1">
    <citation type="submission" date="2020-02" db="EMBL/GenBank/DDBJ databases">
        <title>Whole-genome analyses of novel actinobacteria.</title>
        <authorList>
            <person name="Sahin N."/>
            <person name="Tokatli A."/>
        </authorList>
    </citation>
    <scope>NUCLEOTIDE SEQUENCE [LARGE SCALE GENOMIC DNA]</scope>
    <source>
        <strain evidence="2 3">YC504</strain>
    </source>
</reference>
<protein>
    <submittedName>
        <fullName evidence="2">Translation initiation factor 2</fullName>
    </submittedName>
</protein>
<gene>
    <name evidence="2" type="ORF">G6045_00115</name>
</gene>